<feature type="transmembrane region" description="Helical" evidence="1">
    <location>
        <begin position="196"/>
        <end position="217"/>
    </location>
</feature>
<keyword evidence="3" id="KW-1185">Reference proteome</keyword>
<sequence>MMLDNREISLLFWLAVVLAWGCTHRQIREGLINLLASALKPKLVIGFVMMLAYITSCVLFLWLNGVWDSSNLKATIIWSLTAAALMVGKVISNDATPTKFFGSAVWGGLKLSVVLEFVVQLYVFPLVVELFVVPIAALIGAMIAVCETDEKFAPVKRLLNGVLSILGFTMIAYAAYRLPPEFSNFWQWSTVLSFSLPIVLTVLFIPFLWLVAVAVAYENVFCRLQFFMTDSKMQRFVRRQMYWNFGMRFYEVNRWWPIYMQERPQTKEAFKQSMVRARFEKENGNL</sequence>
<reference evidence="2 3" key="1">
    <citation type="submission" date="2023-04" db="EMBL/GenBank/DDBJ databases">
        <title>A novel bacteria isolated from coastal sediment.</title>
        <authorList>
            <person name="Liu X.-J."/>
            <person name="Du Z.-J."/>
        </authorList>
    </citation>
    <scope>NUCLEOTIDE SEQUENCE [LARGE SCALE GENOMIC DNA]</scope>
    <source>
        <strain evidence="2 3">SDUM461004</strain>
    </source>
</reference>
<dbReference type="RefSeq" id="WP_308985918.1">
    <property type="nucleotide sequence ID" value="NZ_JARXIC010000024.1"/>
</dbReference>
<dbReference type="Proteomes" id="UP001243717">
    <property type="component" value="Unassembled WGS sequence"/>
</dbReference>
<organism evidence="2 3">
    <name type="scientific">Thalassobacterium sedimentorum</name>
    <dbReference type="NCBI Taxonomy" id="3041258"/>
    <lineage>
        <taxon>Bacteria</taxon>
        <taxon>Pseudomonadati</taxon>
        <taxon>Verrucomicrobiota</taxon>
        <taxon>Opitutia</taxon>
        <taxon>Puniceicoccales</taxon>
        <taxon>Coraliomargaritaceae</taxon>
        <taxon>Thalassobacterium</taxon>
    </lineage>
</organism>
<dbReference type="EMBL" id="JARXIC010000024">
    <property type="protein sequence ID" value="MDQ8195468.1"/>
    <property type="molecule type" value="Genomic_DNA"/>
</dbReference>
<evidence type="ECO:0000256" key="1">
    <source>
        <dbReference type="SAM" id="Phobius"/>
    </source>
</evidence>
<accession>A0ABU1AMN0</accession>
<evidence type="ECO:0000313" key="2">
    <source>
        <dbReference type="EMBL" id="MDQ8195468.1"/>
    </source>
</evidence>
<feature type="transmembrane region" description="Helical" evidence="1">
    <location>
        <begin position="122"/>
        <end position="146"/>
    </location>
</feature>
<gene>
    <name evidence="2" type="ORF">QEH59_13615</name>
</gene>
<comment type="caution">
    <text evidence="2">The sequence shown here is derived from an EMBL/GenBank/DDBJ whole genome shotgun (WGS) entry which is preliminary data.</text>
</comment>
<evidence type="ECO:0000313" key="3">
    <source>
        <dbReference type="Proteomes" id="UP001243717"/>
    </source>
</evidence>
<keyword evidence="1" id="KW-0472">Membrane</keyword>
<proteinExistence type="predicted"/>
<keyword evidence="1" id="KW-1133">Transmembrane helix</keyword>
<name>A0ABU1AMN0_9BACT</name>
<feature type="transmembrane region" description="Helical" evidence="1">
    <location>
        <begin position="75"/>
        <end position="92"/>
    </location>
</feature>
<keyword evidence="1" id="KW-0812">Transmembrane</keyword>
<feature type="transmembrane region" description="Helical" evidence="1">
    <location>
        <begin position="43"/>
        <end position="63"/>
    </location>
</feature>
<feature type="transmembrane region" description="Helical" evidence="1">
    <location>
        <begin position="158"/>
        <end position="176"/>
    </location>
</feature>
<protein>
    <submittedName>
        <fullName evidence="2">Uncharacterized protein</fullName>
    </submittedName>
</protein>